<feature type="transmembrane region" description="Helical" evidence="2">
    <location>
        <begin position="136"/>
        <end position="154"/>
    </location>
</feature>
<keyword evidence="2" id="KW-0812">Transmembrane</keyword>
<dbReference type="AlphaFoldDB" id="A0A6L7FY59"/>
<reference evidence="3 4" key="1">
    <citation type="submission" date="2019-12" db="EMBL/GenBank/DDBJ databases">
        <authorList>
            <person name="Li M."/>
        </authorList>
    </citation>
    <scope>NUCLEOTIDE SEQUENCE [LARGE SCALE GENOMIC DNA]</scope>
    <source>
        <strain evidence="3 4">GBMRC 2024</strain>
    </source>
</reference>
<feature type="compositionally biased region" description="Basic and acidic residues" evidence="1">
    <location>
        <begin position="200"/>
        <end position="209"/>
    </location>
</feature>
<protein>
    <submittedName>
        <fullName evidence="3">Uncharacterized protein</fullName>
    </submittedName>
</protein>
<proteinExistence type="predicted"/>
<dbReference type="Proteomes" id="UP000477911">
    <property type="component" value="Unassembled WGS sequence"/>
</dbReference>
<evidence type="ECO:0000313" key="3">
    <source>
        <dbReference type="EMBL" id="MXN16362.1"/>
    </source>
</evidence>
<comment type="caution">
    <text evidence="3">The sequence shown here is derived from an EMBL/GenBank/DDBJ whole genome shotgun (WGS) entry which is preliminary data.</text>
</comment>
<gene>
    <name evidence="3" type="ORF">GR170_00830</name>
</gene>
<dbReference type="RefSeq" id="WP_160890906.1">
    <property type="nucleotide sequence ID" value="NZ_WUMU01000001.1"/>
</dbReference>
<evidence type="ECO:0000256" key="2">
    <source>
        <dbReference type="SAM" id="Phobius"/>
    </source>
</evidence>
<keyword evidence="2" id="KW-0472">Membrane</keyword>
<dbReference type="EMBL" id="WUMU01000001">
    <property type="protein sequence ID" value="MXN16362.1"/>
    <property type="molecule type" value="Genomic_DNA"/>
</dbReference>
<keyword evidence="4" id="KW-1185">Reference proteome</keyword>
<feature type="compositionally biased region" description="Polar residues" evidence="1">
    <location>
        <begin position="186"/>
        <end position="198"/>
    </location>
</feature>
<evidence type="ECO:0000256" key="1">
    <source>
        <dbReference type="SAM" id="MobiDB-lite"/>
    </source>
</evidence>
<name>A0A6L7FY59_9RHOB</name>
<keyword evidence="2" id="KW-1133">Transmembrane helix</keyword>
<accession>A0A6L7FY59</accession>
<feature type="region of interest" description="Disordered" evidence="1">
    <location>
        <begin position="173"/>
        <end position="226"/>
    </location>
</feature>
<sequence length="226" mass="24798">MARPRNTGSKRRVRISNVAFSGLDGDLVDGFCPNCGKTKLVMPLAGDTNFQLQETTVECANCGAAVTLSNGEYDGKDKVFHSFAQHRPTRQQARRFAHAVKKFKDFNSLRIKSRLIGPQFEVAVEEAGKTRNPRRFLHAAAAIALFFAGVASGINDSDEVYQKYVRGELYSAHAAPAAGPDEQSKDTPSSGAEENAQTKLPDETKDITENKNTNQPKDQWPPLTDI</sequence>
<organism evidence="3 4">
    <name type="scientific">Pseudooceanicola albus</name>
    <dbReference type="NCBI Taxonomy" id="2692189"/>
    <lineage>
        <taxon>Bacteria</taxon>
        <taxon>Pseudomonadati</taxon>
        <taxon>Pseudomonadota</taxon>
        <taxon>Alphaproteobacteria</taxon>
        <taxon>Rhodobacterales</taxon>
        <taxon>Paracoccaceae</taxon>
        <taxon>Pseudooceanicola</taxon>
    </lineage>
</organism>
<evidence type="ECO:0000313" key="4">
    <source>
        <dbReference type="Proteomes" id="UP000477911"/>
    </source>
</evidence>